<keyword evidence="1" id="KW-0472">Membrane</keyword>
<reference evidence="2" key="2">
    <citation type="submission" date="2020-05" db="UniProtKB">
        <authorList>
            <consortium name="EnsemblMetazoa"/>
        </authorList>
    </citation>
    <scope>IDENTIFICATION</scope>
    <source>
        <strain evidence="2">IAEA</strain>
    </source>
</reference>
<dbReference type="AlphaFoldDB" id="A0A1A9WUL7"/>
<accession>A0A1A9WUL7</accession>
<dbReference type="EnsemblMetazoa" id="GBRI032800-RA">
    <property type="protein sequence ID" value="GBRI032800-PA"/>
    <property type="gene ID" value="GBRI032800"/>
</dbReference>
<proteinExistence type="predicted"/>
<name>A0A1A9WUL7_9MUSC</name>
<protein>
    <submittedName>
        <fullName evidence="2">Uncharacterized protein</fullName>
    </submittedName>
</protein>
<evidence type="ECO:0000313" key="2">
    <source>
        <dbReference type="EnsemblMetazoa" id="GBRI032800-PA"/>
    </source>
</evidence>
<sequence length="131" mass="14900">MLKKRGSFPVQPINVKVGLVRGLKIRRSFLSPYCGKRGKNELFSIIVFTGGNFSLYRCGTVRRLLICSTDYYACDWNTSGRKRLKRQKIKYSRLIGAVFTNVSLCTFSLPIKIHNYKEGEHMALSEGIDGD</sequence>
<keyword evidence="1" id="KW-1133">Transmembrane helix</keyword>
<dbReference type="Proteomes" id="UP000091820">
    <property type="component" value="Unassembled WGS sequence"/>
</dbReference>
<feature type="transmembrane region" description="Helical" evidence="1">
    <location>
        <begin position="91"/>
        <end position="111"/>
    </location>
</feature>
<keyword evidence="3" id="KW-1185">Reference proteome</keyword>
<evidence type="ECO:0000313" key="3">
    <source>
        <dbReference type="Proteomes" id="UP000091820"/>
    </source>
</evidence>
<keyword evidence="1" id="KW-0812">Transmembrane</keyword>
<organism evidence="2 3">
    <name type="scientific">Glossina brevipalpis</name>
    <dbReference type="NCBI Taxonomy" id="37001"/>
    <lineage>
        <taxon>Eukaryota</taxon>
        <taxon>Metazoa</taxon>
        <taxon>Ecdysozoa</taxon>
        <taxon>Arthropoda</taxon>
        <taxon>Hexapoda</taxon>
        <taxon>Insecta</taxon>
        <taxon>Pterygota</taxon>
        <taxon>Neoptera</taxon>
        <taxon>Endopterygota</taxon>
        <taxon>Diptera</taxon>
        <taxon>Brachycera</taxon>
        <taxon>Muscomorpha</taxon>
        <taxon>Hippoboscoidea</taxon>
        <taxon>Glossinidae</taxon>
        <taxon>Glossina</taxon>
    </lineage>
</organism>
<reference evidence="3" key="1">
    <citation type="submission" date="2014-03" db="EMBL/GenBank/DDBJ databases">
        <authorList>
            <person name="Aksoy S."/>
            <person name="Warren W."/>
            <person name="Wilson R.K."/>
        </authorList>
    </citation>
    <scope>NUCLEOTIDE SEQUENCE [LARGE SCALE GENOMIC DNA]</scope>
    <source>
        <strain evidence="3">IAEA</strain>
    </source>
</reference>
<evidence type="ECO:0000256" key="1">
    <source>
        <dbReference type="SAM" id="Phobius"/>
    </source>
</evidence>
<dbReference type="VEuPathDB" id="VectorBase:GBRI032800"/>